<gene>
    <name evidence="1" type="ORF">AW0309160_03568</name>
</gene>
<protein>
    <recommendedName>
        <fullName evidence="2">DUF2971 domain-containing protein</fullName>
    </recommendedName>
</protein>
<dbReference type="EMBL" id="LR721751">
    <property type="protein sequence ID" value="VVV06084.1"/>
    <property type="molecule type" value="Genomic_DNA"/>
</dbReference>
<dbReference type="AlphaFoldDB" id="A0A5Q4ZSL3"/>
<evidence type="ECO:0008006" key="2">
    <source>
        <dbReference type="Google" id="ProtNLM"/>
    </source>
</evidence>
<organism evidence="1">
    <name type="scientific">Aliivibrio wodanis</name>
    <dbReference type="NCBI Taxonomy" id="80852"/>
    <lineage>
        <taxon>Bacteria</taxon>
        <taxon>Pseudomonadati</taxon>
        <taxon>Pseudomonadota</taxon>
        <taxon>Gammaproteobacteria</taxon>
        <taxon>Vibrionales</taxon>
        <taxon>Vibrionaceae</taxon>
        <taxon>Aliivibrio</taxon>
    </lineage>
</organism>
<sequence length="285" mass="33155">MFKYYSFSEYSVSSVINNEIYMNHYASFNDPFECWGEVVTGFPCSTENSQRLQAILDAWGYGSIPLIGSEKQQYEEYSDSLLGMEPNVKDAIRAARISCFSKRADNLLMWSHYANGLRGFCIEFDEALIVEQTDHMAEIYEVSYKETPPIIDTALIAMLTDQIDYHSDVIHSAKNDEEAESYNEWLEISITRSNDIYKKMLATKPKNWEYEEEIRLIYQSMSIGLDGEFYSYPKKAVKAVIFGEKMPEKQQQVLRNVFKQYSHDIEFKMAKRIKGEFKVQLESCI</sequence>
<dbReference type="Pfam" id="PF11185">
    <property type="entry name" value="DUF2971"/>
    <property type="match status" value="1"/>
</dbReference>
<dbReference type="InterPro" id="IPR021352">
    <property type="entry name" value="DUF2971"/>
</dbReference>
<proteinExistence type="predicted"/>
<accession>A0A5Q4ZSL3</accession>
<evidence type="ECO:0000313" key="1">
    <source>
        <dbReference type="EMBL" id="VVV06084.1"/>
    </source>
</evidence>
<reference evidence="1" key="1">
    <citation type="submission" date="2019-09" db="EMBL/GenBank/DDBJ databases">
        <authorList>
            <person name="Hjerde E."/>
        </authorList>
    </citation>
    <scope>NUCLEOTIDE SEQUENCE</scope>
    <source>
        <strain evidence="1">06/09/160</strain>
    </source>
</reference>
<name>A0A5Q4ZSL3_9GAMM</name>